<evidence type="ECO:0000256" key="2">
    <source>
        <dbReference type="ARBA" id="ARBA00007626"/>
    </source>
</evidence>
<evidence type="ECO:0000256" key="6">
    <source>
        <dbReference type="PROSITE-ProRule" id="PRU00708"/>
    </source>
</evidence>
<name>A0A067K8Z8_JATCU</name>
<evidence type="ECO:0000256" key="4">
    <source>
        <dbReference type="ARBA" id="ARBA00022946"/>
    </source>
</evidence>
<sequence length="505" mass="57826">MAKDPSRLLSKASWLARKLCTAAEAVAEAVPSAVGSLDKPVRLYPRLSALGAKGGSVSMTLNEYVMEGNTIRKAELTRCIKELRKYQRFDHALEIMEWMEKRKMNFSRAEYAIKLDLIAKTKGVSAAESYFSSLSPNAKTRSTYGALLNCYTKGLMPDKALDLFEKLDAMNLLSTSLPFNNLMSLYMRLGQPEKVPALVHDMKRRNIHPCSFSYNIWMQSYGCLNDFEGVERVLAEIEKDGEDNCKWNTYSNVATIYLKAGLFEKAESALKKLELKMGIRNREAYHFLISIYSGTQNLNEVNRVWNSLKKSFTTVTNTSYLVMLQALAKLKDVDGIAKLFKEWESSCSSYDMRLANTAIKAYLEQDMYEEAELIFDGALKRAKGPFFKVREMFMVFFLKINELDLALEHMKVAFSETEEYQWKPKAETVSAFFSYFCEEKDIDGAEKFCKILKHINCLDSNAYSLLLQTYIAADRLAPDMRKRLEEDNIQISHELEDLLERTSCR</sequence>
<evidence type="ECO:0000256" key="3">
    <source>
        <dbReference type="ARBA" id="ARBA00022737"/>
    </source>
</evidence>
<proteinExistence type="inferred from homology"/>
<evidence type="ECO:0000256" key="5">
    <source>
        <dbReference type="ARBA" id="ARBA00023128"/>
    </source>
</evidence>
<dbReference type="InterPro" id="IPR011990">
    <property type="entry name" value="TPR-like_helical_dom_sf"/>
</dbReference>
<dbReference type="STRING" id="180498.A0A067K8Z8"/>
<comment type="subcellular location">
    <subcellularLocation>
        <location evidence="1">Mitochondrion</location>
    </subcellularLocation>
</comment>
<dbReference type="Gene3D" id="1.25.40.10">
    <property type="entry name" value="Tetratricopeptide repeat domain"/>
    <property type="match status" value="2"/>
</dbReference>
<gene>
    <name evidence="7" type="ORF">JCGZ_14045</name>
</gene>
<keyword evidence="5" id="KW-0496">Mitochondrion</keyword>
<evidence type="ECO:0008006" key="9">
    <source>
        <dbReference type="Google" id="ProtNLM"/>
    </source>
</evidence>
<dbReference type="EMBL" id="KK914782">
    <property type="protein sequence ID" value="KDP28274.1"/>
    <property type="molecule type" value="Genomic_DNA"/>
</dbReference>
<dbReference type="GO" id="GO:0003729">
    <property type="term" value="F:mRNA binding"/>
    <property type="evidence" value="ECO:0007669"/>
    <property type="project" value="UniProtKB-ARBA"/>
</dbReference>
<dbReference type="NCBIfam" id="TIGR00756">
    <property type="entry name" value="PPR"/>
    <property type="match status" value="2"/>
</dbReference>
<dbReference type="Pfam" id="PF13041">
    <property type="entry name" value="PPR_2"/>
    <property type="match status" value="1"/>
</dbReference>
<keyword evidence="4" id="KW-0809">Transit peptide</keyword>
<evidence type="ECO:0000313" key="7">
    <source>
        <dbReference type="EMBL" id="KDP28274.1"/>
    </source>
</evidence>
<dbReference type="Proteomes" id="UP000027138">
    <property type="component" value="Unassembled WGS sequence"/>
</dbReference>
<accession>A0A067K8Z8</accession>
<dbReference type="FunFam" id="1.25.40.10:FF:000385">
    <property type="entry name" value="Pentatricopeptide repeat-containing protein mitochondrial"/>
    <property type="match status" value="1"/>
</dbReference>
<protein>
    <recommendedName>
        <fullName evidence="9">Pentacotripeptide-repeat region of PRORP domain-containing protein</fullName>
    </recommendedName>
</protein>
<dbReference type="PANTHER" id="PTHR45717">
    <property type="entry name" value="OS12G0527900 PROTEIN"/>
    <property type="match status" value="1"/>
</dbReference>
<evidence type="ECO:0000313" key="8">
    <source>
        <dbReference type="Proteomes" id="UP000027138"/>
    </source>
</evidence>
<reference evidence="7 8" key="1">
    <citation type="journal article" date="2014" name="PLoS ONE">
        <title>Global Analysis of Gene Expression Profiles in Physic Nut (Jatropha curcas L.) Seedlings Exposed to Salt Stress.</title>
        <authorList>
            <person name="Zhang L."/>
            <person name="Zhang C."/>
            <person name="Wu P."/>
            <person name="Chen Y."/>
            <person name="Li M."/>
            <person name="Jiang H."/>
            <person name="Wu G."/>
        </authorList>
    </citation>
    <scope>NUCLEOTIDE SEQUENCE [LARGE SCALE GENOMIC DNA]</scope>
    <source>
        <strain evidence="8">cv. GZQX0401</strain>
        <tissue evidence="7">Young leaves</tissue>
    </source>
</reference>
<comment type="similarity">
    <text evidence="2">Belongs to the PPR family. P subfamily.</text>
</comment>
<dbReference type="PROSITE" id="PS51375">
    <property type="entry name" value="PPR"/>
    <property type="match status" value="1"/>
</dbReference>
<dbReference type="OrthoDB" id="1717827at2759"/>
<dbReference type="PANTHER" id="PTHR45717:SF8">
    <property type="entry name" value="OS01G0301000 PROTEIN"/>
    <property type="match status" value="1"/>
</dbReference>
<organism evidence="7 8">
    <name type="scientific">Jatropha curcas</name>
    <name type="common">Barbados nut</name>
    <dbReference type="NCBI Taxonomy" id="180498"/>
    <lineage>
        <taxon>Eukaryota</taxon>
        <taxon>Viridiplantae</taxon>
        <taxon>Streptophyta</taxon>
        <taxon>Embryophyta</taxon>
        <taxon>Tracheophyta</taxon>
        <taxon>Spermatophyta</taxon>
        <taxon>Magnoliopsida</taxon>
        <taxon>eudicotyledons</taxon>
        <taxon>Gunneridae</taxon>
        <taxon>Pentapetalae</taxon>
        <taxon>rosids</taxon>
        <taxon>fabids</taxon>
        <taxon>Malpighiales</taxon>
        <taxon>Euphorbiaceae</taxon>
        <taxon>Crotonoideae</taxon>
        <taxon>Jatropheae</taxon>
        <taxon>Jatropha</taxon>
    </lineage>
</organism>
<evidence type="ECO:0000256" key="1">
    <source>
        <dbReference type="ARBA" id="ARBA00004173"/>
    </source>
</evidence>
<dbReference type="Pfam" id="PF01535">
    <property type="entry name" value="PPR"/>
    <property type="match status" value="3"/>
</dbReference>
<keyword evidence="3" id="KW-0677">Repeat</keyword>
<feature type="repeat" description="PPR" evidence="6">
    <location>
        <begin position="175"/>
        <end position="209"/>
    </location>
</feature>
<keyword evidence="8" id="KW-1185">Reference proteome</keyword>
<dbReference type="SUPFAM" id="SSF48452">
    <property type="entry name" value="TPR-like"/>
    <property type="match status" value="1"/>
</dbReference>
<dbReference type="InterPro" id="IPR002885">
    <property type="entry name" value="PPR_rpt"/>
</dbReference>
<dbReference type="AlphaFoldDB" id="A0A067K8Z8"/>
<dbReference type="FunFam" id="1.25.40.10:FF:000618">
    <property type="entry name" value="Pentatricopeptide repeat-containing protein mitochondrial"/>
    <property type="match status" value="1"/>
</dbReference>
<dbReference type="GO" id="GO:0005739">
    <property type="term" value="C:mitochondrion"/>
    <property type="evidence" value="ECO:0007669"/>
    <property type="project" value="UniProtKB-SubCell"/>
</dbReference>